<dbReference type="SUPFAM" id="SSF55347">
    <property type="entry name" value="Glyceraldehyde-3-phosphate dehydrogenase-like, C-terminal domain"/>
    <property type="match status" value="1"/>
</dbReference>
<comment type="pathway">
    <text evidence="1 7">Amino-acid biosynthesis; L-arginine biosynthesis; N(2)-acetyl-L-ornithine from L-glutamate: step 3/4.</text>
</comment>
<dbReference type="Gene3D" id="3.40.50.720">
    <property type="entry name" value="NAD(P)-binding Rossmann-like Domain"/>
    <property type="match status" value="1"/>
</dbReference>
<dbReference type="GO" id="GO:0005737">
    <property type="term" value="C:cytoplasm"/>
    <property type="evidence" value="ECO:0007669"/>
    <property type="project" value="UniProtKB-SubCell"/>
</dbReference>
<dbReference type="PROSITE" id="PS01224">
    <property type="entry name" value="ARGC"/>
    <property type="match status" value="1"/>
</dbReference>
<proteinExistence type="inferred from homology"/>
<dbReference type="EC" id="1.2.1.38" evidence="7"/>
<evidence type="ECO:0000256" key="2">
    <source>
        <dbReference type="ARBA" id="ARBA00022571"/>
    </source>
</evidence>
<keyword evidence="7" id="KW-0963">Cytoplasm</keyword>
<dbReference type="SMART" id="SM00859">
    <property type="entry name" value="Semialdhyde_dh"/>
    <property type="match status" value="1"/>
</dbReference>
<dbReference type="GO" id="GO:0051287">
    <property type="term" value="F:NAD binding"/>
    <property type="evidence" value="ECO:0007669"/>
    <property type="project" value="InterPro"/>
</dbReference>
<accession>A0A179SRG4</accession>
<dbReference type="Gene3D" id="3.30.360.10">
    <property type="entry name" value="Dihydrodipicolinate Reductase, domain 2"/>
    <property type="match status" value="1"/>
</dbReference>
<comment type="caution">
    <text evidence="10">The sequence shown here is derived from an EMBL/GenBank/DDBJ whole genome shotgun (WGS) entry which is preliminary data.</text>
</comment>
<comment type="similarity">
    <text evidence="7">Belongs to the NAGSA dehydrogenase family. Type 1 subfamily.</text>
</comment>
<evidence type="ECO:0000256" key="3">
    <source>
        <dbReference type="ARBA" id="ARBA00022605"/>
    </source>
</evidence>
<dbReference type="UniPathway" id="UPA00068">
    <property type="reaction ID" value="UER00108"/>
</dbReference>
<dbReference type="NCBIfam" id="TIGR01850">
    <property type="entry name" value="argC"/>
    <property type="match status" value="1"/>
</dbReference>
<protein>
    <recommendedName>
        <fullName evidence="7">N-acetyl-gamma-glutamyl-phosphate reductase</fullName>
        <shortName evidence="7">AGPR</shortName>
        <ecNumber evidence="7">1.2.1.38</ecNumber>
    </recommendedName>
    <alternativeName>
        <fullName evidence="7">N-acetyl-glutamate semialdehyde dehydrogenase</fullName>
        <shortName evidence="7">NAGSA dehydrogenase</shortName>
    </alternativeName>
</protein>
<reference evidence="11" key="1">
    <citation type="submission" date="2016-04" db="EMBL/GenBank/DDBJ databases">
        <authorList>
            <person name="Lyu Z."/>
            <person name="Lyu W."/>
        </authorList>
    </citation>
    <scope>NUCLEOTIDE SEQUENCE [LARGE SCALE GENOMIC DNA]</scope>
    <source>
        <strain evidence="11">C44</strain>
    </source>
</reference>
<dbReference type="Proteomes" id="UP000078534">
    <property type="component" value="Unassembled WGS sequence"/>
</dbReference>
<dbReference type="EMBL" id="LWSG01000034">
    <property type="protein sequence ID" value="OAS83888.1"/>
    <property type="molecule type" value="Genomic_DNA"/>
</dbReference>
<feature type="domain" description="Semialdehyde dehydrogenase NAD-binding" evidence="9">
    <location>
        <begin position="2"/>
        <end position="141"/>
    </location>
</feature>
<dbReference type="STRING" id="152268.A6K24_07200"/>
<dbReference type="AlphaFoldDB" id="A0A179SRG4"/>
<evidence type="ECO:0000256" key="6">
    <source>
        <dbReference type="ARBA" id="ARBA00050557"/>
    </source>
</evidence>
<gene>
    <name evidence="7" type="primary">argC</name>
    <name evidence="10" type="ORF">A6K24_07200</name>
</gene>
<sequence length="345" mass="38413">MKVGIVGATGYGGVELYRILSNHPHVDECILYSSSEMDVPYSNSFPHLTEISDHILKNIDVEEIKSNVTVLFLATPPGVSRTLSPQFIDSDVKIIDLSGDLRLKNKSEYEEWYKRPCVDENVLEKAVYGLPEIYKADITKAKLLANPGCFPTATILGLAPVVENKLVNEQSIIVDAKTGVSGAGRNASQTTHFSEVNENVKIYKVHEHQHIPEIEQALHTLNDAITCISFNTHLMPMTRGIMATIYASLTDTYSTEKLLDLYKDFYADSPFVRIRKQNEFPSTKEVYGSNFCDIGLKVDERTGRVTIVSVIDNLMKGAAGQAIQNFNLMNGFEETTGLYHAPIYP</sequence>
<dbReference type="OrthoDB" id="9801289at2"/>
<evidence type="ECO:0000313" key="11">
    <source>
        <dbReference type="Proteomes" id="UP000078534"/>
    </source>
</evidence>
<evidence type="ECO:0000256" key="5">
    <source>
        <dbReference type="ARBA" id="ARBA00023002"/>
    </source>
</evidence>
<dbReference type="Pfam" id="PF01118">
    <property type="entry name" value="Semialdhyde_dh"/>
    <property type="match status" value="1"/>
</dbReference>
<dbReference type="CDD" id="cd17895">
    <property type="entry name" value="AGPR_1_N"/>
    <property type="match status" value="1"/>
</dbReference>
<dbReference type="HAMAP" id="MF_00150">
    <property type="entry name" value="ArgC_type1"/>
    <property type="match status" value="1"/>
</dbReference>
<feature type="active site" evidence="7 8">
    <location>
        <position position="149"/>
    </location>
</feature>
<evidence type="ECO:0000259" key="9">
    <source>
        <dbReference type="SMART" id="SM00859"/>
    </source>
</evidence>
<organism evidence="10 11">
    <name type="scientific">Metabacillus litoralis</name>
    <dbReference type="NCBI Taxonomy" id="152268"/>
    <lineage>
        <taxon>Bacteria</taxon>
        <taxon>Bacillati</taxon>
        <taxon>Bacillota</taxon>
        <taxon>Bacilli</taxon>
        <taxon>Bacillales</taxon>
        <taxon>Bacillaceae</taxon>
        <taxon>Metabacillus</taxon>
    </lineage>
</organism>
<keyword evidence="2 7" id="KW-0055">Arginine biosynthesis</keyword>
<dbReference type="GO" id="GO:0070401">
    <property type="term" value="F:NADP+ binding"/>
    <property type="evidence" value="ECO:0007669"/>
    <property type="project" value="InterPro"/>
</dbReference>
<dbReference type="PANTHER" id="PTHR32338:SF10">
    <property type="entry name" value="N-ACETYL-GAMMA-GLUTAMYL-PHOSPHATE REDUCTASE, CHLOROPLASTIC-RELATED"/>
    <property type="match status" value="1"/>
</dbReference>
<evidence type="ECO:0000313" key="10">
    <source>
        <dbReference type="EMBL" id="OAS83888.1"/>
    </source>
</evidence>
<dbReference type="GO" id="GO:0006526">
    <property type="term" value="P:L-arginine biosynthetic process"/>
    <property type="evidence" value="ECO:0007669"/>
    <property type="project" value="UniProtKB-UniRule"/>
</dbReference>
<name>A0A179SRG4_9BACI</name>
<evidence type="ECO:0000256" key="1">
    <source>
        <dbReference type="ARBA" id="ARBA00004862"/>
    </source>
</evidence>
<dbReference type="InterPro" id="IPR000534">
    <property type="entry name" value="Semialdehyde_DH_NAD-bd"/>
</dbReference>
<dbReference type="PANTHER" id="PTHR32338">
    <property type="entry name" value="N-ACETYL-GAMMA-GLUTAMYL-PHOSPHATE REDUCTASE, CHLOROPLASTIC-RELATED-RELATED"/>
    <property type="match status" value="1"/>
</dbReference>
<dbReference type="InterPro" id="IPR000706">
    <property type="entry name" value="AGPR_type-1"/>
</dbReference>
<dbReference type="Pfam" id="PF22698">
    <property type="entry name" value="Semialdhyde_dhC_1"/>
    <property type="match status" value="1"/>
</dbReference>
<dbReference type="CDD" id="cd23934">
    <property type="entry name" value="AGPR_1_C"/>
    <property type="match status" value="1"/>
</dbReference>
<comment type="catalytic activity">
    <reaction evidence="6 7">
        <text>N-acetyl-L-glutamate 5-semialdehyde + phosphate + NADP(+) = N-acetyl-L-glutamyl 5-phosphate + NADPH + H(+)</text>
        <dbReference type="Rhea" id="RHEA:21588"/>
        <dbReference type="ChEBI" id="CHEBI:15378"/>
        <dbReference type="ChEBI" id="CHEBI:29123"/>
        <dbReference type="ChEBI" id="CHEBI:43474"/>
        <dbReference type="ChEBI" id="CHEBI:57783"/>
        <dbReference type="ChEBI" id="CHEBI:57936"/>
        <dbReference type="ChEBI" id="CHEBI:58349"/>
        <dbReference type="EC" id="1.2.1.38"/>
    </reaction>
</comment>
<dbReference type="SUPFAM" id="SSF51735">
    <property type="entry name" value="NAD(P)-binding Rossmann-fold domains"/>
    <property type="match status" value="1"/>
</dbReference>
<dbReference type="RefSeq" id="WP_066336397.1">
    <property type="nucleotide sequence ID" value="NZ_LWSG01000034.1"/>
</dbReference>
<dbReference type="InterPro" id="IPR023013">
    <property type="entry name" value="AGPR_AS"/>
</dbReference>
<keyword evidence="3 7" id="KW-0028">Amino-acid biosynthesis</keyword>
<dbReference type="InterPro" id="IPR058924">
    <property type="entry name" value="AGPR_dimerisation_dom"/>
</dbReference>
<evidence type="ECO:0000256" key="4">
    <source>
        <dbReference type="ARBA" id="ARBA00022857"/>
    </source>
</evidence>
<keyword evidence="11" id="KW-1185">Reference proteome</keyword>
<keyword evidence="4 7" id="KW-0521">NADP</keyword>
<keyword evidence="5 7" id="KW-0560">Oxidoreductase</keyword>
<evidence type="ECO:0000256" key="7">
    <source>
        <dbReference type="HAMAP-Rule" id="MF_00150"/>
    </source>
</evidence>
<comment type="subcellular location">
    <subcellularLocation>
        <location evidence="7">Cytoplasm</location>
    </subcellularLocation>
</comment>
<evidence type="ECO:0000256" key="8">
    <source>
        <dbReference type="PROSITE-ProRule" id="PRU10010"/>
    </source>
</evidence>
<dbReference type="InterPro" id="IPR036291">
    <property type="entry name" value="NAD(P)-bd_dom_sf"/>
</dbReference>
<dbReference type="FunFam" id="3.30.360.10:FF:000014">
    <property type="entry name" value="N-acetyl-gamma-glutamyl-phosphate reductase"/>
    <property type="match status" value="1"/>
</dbReference>
<comment type="function">
    <text evidence="7">Catalyzes the NADPH-dependent reduction of N-acetyl-5-glutamyl phosphate to yield N-acetyl-L-glutamate 5-semialdehyde.</text>
</comment>
<dbReference type="InterPro" id="IPR050085">
    <property type="entry name" value="AGPR"/>
</dbReference>
<dbReference type="GO" id="GO:0003942">
    <property type="term" value="F:N-acetyl-gamma-glutamyl-phosphate reductase activity"/>
    <property type="evidence" value="ECO:0007669"/>
    <property type="project" value="UniProtKB-UniRule"/>
</dbReference>